<feature type="compositionally biased region" description="Basic and acidic residues" evidence="2">
    <location>
        <begin position="259"/>
        <end position="268"/>
    </location>
</feature>
<dbReference type="SUPFAM" id="SSF48452">
    <property type="entry name" value="TPR-like"/>
    <property type="match status" value="1"/>
</dbReference>
<dbReference type="EMBL" id="DSTK01000013">
    <property type="protein sequence ID" value="HFK96701.1"/>
    <property type="molecule type" value="Genomic_DNA"/>
</dbReference>
<dbReference type="InterPro" id="IPR011990">
    <property type="entry name" value="TPR-like_helical_dom_sf"/>
</dbReference>
<sequence>MIGMSVAKSVEESKRVEPRIREKVGIGPVERTGRARGSLRTGKRPFSESRGCRDHRRGRIAMKRQRMWAVVFLLDAFLALPAWGATVLHEVRIGLHPTHTRLVAACSGDRPVSVSRLTDRQWVIAFGALESPDARKILPRTPRGKIQKLLLQKDGQEPQLKVFLKEDMVQAKVFTLEDERRPQDGYRLVIDFGLPGVSSLRFKEPEKLPAAPTSELKNEDASPSPGPTALAGRGAISADPDSATAPAAAPRPEGPSAEKPSKDKEEAHAKKIVRPIEVQSAFDLADVTYEELKGALPETAEQIVAAYQKAIQKDPQNPRRPRALLRSAQVLETAGDVKKAERYYQRLIAEHPHDESTARAWMRLGEIHAARGTPLEALKAFQEAEKFPLKPDELIRTRLGTAQVYVGAGKAPEALEILKRLLDTHPDAYVQKPEILRTLGEASFALKDFSASRTALLRYLNLASNIPDKDIVLARIAETYLHEGNRAQADRLYAHIQVHYPDSEGDLIGRLRKAEYYETQGGDLQEEAFKIYKDLESRPLAGPLKHFVQFKLAYGDYLAGQAERSLQRIDAILKSNEKAPVYDDLRRLRQKVLQSLVKKRFEAGDLKGVIDLYGEDPFAFQDDEGLEALSCVARAYESLGYCPDAMALYETLAQKDPKDVWKLAVARTAYELGQVDKAKSLCLALTDGDLTDAKEELLARIAFSQKDYASVIRFVEGLAKRRGGRERCPTDLAAMLALSYLETGKDEAAMPWAEHCLGRSDWEDPSLLVALSLKASRVRQKNRLYDHAVRLLDLGIAKAQSEDLRNQLTYEKAVLLLEQGRKDQAEKILAELLQSSKELWKTAAKQKLDYLRLQPPAPQTPEKDAGAS</sequence>
<accession>A0A832A2G2</accession>
<gene>
    <name evidence="4" type="ORF">ENS06_05175</name>
</gene>
<dbReference type="PANTHER" id="PTHR12558">
    <property type="entry name" value="CELL DIVISION CYCLE 16,23,27"/>
    <property type="match status" value="1"/>
</dbReference>
<keyword evidence="3" id="KW-1133">Transmembrane helix</keyword>
<keyword evidence="3" id="KW-0472">Membrane</keyword>
<feature type="repeat" description="TPR" evidence="1">
    <location>
        <begin position="321"/>
        <end position="354"/>
    </location>
</feature>
<dbReference type="PROSITE" id="PS50005">
    <property type="entry name" value="TPR"/>
    <property type="match status" value="1"/>
</dbReference>
<feature type="compositionally biased region" description="Low complexity" evidence="2">
    <location>
        <begin position="235"/>
        <end position="257"/>
    </location>
</feature>
<name>A0A832A2G2_9BACT</name>
<dbReference type="AlphaFoldDB" id="A0A832A2G2"/>
<organism evidence="4">
    <name type="scientific">Desulfacinum infernum</name>
    <dbReference type="NCBI Taxonomy" id="35837"/>
    <lineage>
        <taxon>Bacteria</taxon>
        <taxon>Pseudomonadati</taxon>
        <taxon>Thermodesulfobacteriota</taxon>
        <taxon>Syntrophobacteria</taxon>
        <taxon>Syntrophobacterales</taxon>
        <taxon>Syntrophobacteraceae</taxon>
        <taxon>Desulfacinum</taxon>
    </lineage>
</organism>
<dbReference type="SMART" id="SM00028">
    <property type="entry name" value="TPR"/>
    <property type="match status" value="6"/>
</dbReference>
<feature type="transmembrane region" description="Helical" evidence="3">
    <location>
        <begin position="67"/>
        <end position="88"/>
    </location>
</feature>
<dbReference type="Gene3D" id="1.25.40.10">
    <property type="entry name" value="Tetratricopeptide repeat domain"/>
    <property type="match status" value="3"/>
</dbReference>
<evidence type="ECO:0000313" key="4">
    <source>
        <dbReference type="EMBL" id="HFK96701.1"/>
    </source>
</evidence>
<dbReference type="InterPro" id="IPR019734">
    <property type="entry name" value="TPR_rpt"/>
</dbReference>
<evidence type="ECO:0000256" key="2">
    <source>
        <dbReference type="SAM" id="MobiDB-lite"/>
    </source>
</evidence>
<proteinExistence type="predicted"/>
<dbReference type="Pfam" id="PF13432">
    <property type="entry name" value="TPR_16"/>
    <property type="match status" value="2"/>
</dbReference>
<dbReference type="PANTHER" id="PTHR12558:SF13">
    <property type="entry name" value="CELL DIVISION CYCLE PROTEIN 27 HOMOLOG"/>
    <property type="match status" value="1"/>
</dbReference>
<protein>
    <submittedName>
        <fullName evidence="4">Tetratricopeptide repeat protein</fullName>
    </submittedName>
</protein>
<reference evidence="4" key="1">
    <citation type="journal article" date="2020" name="mSystems">
        <title>Genome- and Community-Level Interaction Insights into Carbon Utilization and Element Cycling Functions of Hydrothermarchaeota in Hydrothermal Sediment.</title>
        <authorList>
            <person name="Zhou Z."/>
            <person name="Liu Y."/>
            <person name="Xu W."/>
            <person name="Pan J."/>
            <person name="Luo Z.H."/>
            <person name="Li M."/>
        </authorList>
    </citation>
    <scope>NUCLEOTIDE SEQUENCE [LARGE SCALE GENOMIC DNA]</scope>
    <source>
        <strain evidence="4">SpSt-456</strain>
    </source>
</reference>
<comment type="caution">
    <text evidence="4">The sequence shown here is derived from an EMBL/GenBank/DDBJ whole genome shotgun (WGS) entry which is preliminary data.</text>
</comment>
<feature type="region of interest" description="Disordered" evidence="2">
    <location>
        <begin position="33"/>
        <end position="52"/>
    </location>
</feature>
<feature type="region of interest" description="Disordered" evidence="2">
    <location>
        <begin position="209"/>
        <end position="268"/>
    </location>
</feature>
<keyword evidence="1" id="KW-0802">TPR repeat</keyword>
<keyword evidence="3" id="KW-0812">Transmembrane</keyword>
<evidence type="ECO:0000256" key="3">
    <source>
        <dbReference type="SAM" id="Phobius"/>
    </source>
</evidence>
<evidence type="ECO:0000256" key="1">
    <source>
        <dbReference type="PROSITE-ProRule" id="PRU00339"/>
    </source>
</evidence>